<evidence type="ECO:0000256" key="1">
    <source>
        <dbReference type="SAM" id="Coils"/>
    </source>
</evidence>
<dbReference type="PANTHER" id="PTHR28532">
    <property type="entry name" value="GEO13458P1"/>
    <property type="match status" value="1"/>
</dbReference>
<protein>
    <recommendedName>
        <fullName evidence="4">Essential protein Yae1 N-terminal domain-containing protein</fullName>
    </recommendedName>
</protein>
<gene>
    <name evidence="2" type="ORF">C9374_005505</name>
</gene>
<dbReference type="EMBL" id="PYSW02000024">
    <property type="protein sequence ID" value="KAG2382303.1"/>
    <property type="molecule type" value="Genomic_DNA"/>
</dbReference>
<organism evidence="2 3">
    <name type="scientific">Naegleria lovaniensis</name>
    <name type="common">Amoeba</name>
    <dbReference type="NCBI Taxonomy" id="51637"/>
    <lineage>
        <taxon>Eukaryota</taxon>
        <taxon>Discoba</taxon>
        <taxon>Heterolobosea</taxon>
        <taxon>Tetramitia</taxon>
        <taxon>Eutetramitia</taxon>
        <taxon>Vahlkampfiidae</taxon>
        <taxon>Naegleria</taxon>
    </lineage>
</organism>
<evidence type="ECO:0000313" key="2">
    <source>
        <dbReference type="EMBL" id="KAG2382303.1"/>
    </source>
</evidence>
<sequence>MSEHNKHSPSSSSQFFGDIDDAFDKIIHMEQNFYENGKELGMQHAALVGKEEGFNFGVAYGRKVGKEIGELIGLCIFLKNYLKNDHEERVLSATREKIISTILQIESLVKDFPWDNPANGSVNLEEFVENLRNKKKLLEIRSKQILGKVTSVQKQQDYSF</sequence>
<evidence type="ECO:0000313" key="3">
    <source>
        <dbReference type="Proteomes" id="UP000816034"/>
    </source>
</evidence>
<feature type="coiled-coil region" evidence="1">
    <location>
        <begin position="121"/>
        <end position="148"/>
    </location>
</feature>
<dbReference type="GeneID" id="68097960"/>
<dbReference type="AlphaFoldDB" id="A0AA88GQH6"/>
<dbReference type="Proteomes" id="UP000816034">
    <property type="component" value="Unassembled WGS sequence"/>
</dbReference>
<evidence type="ECO:0008006" key="4">
    <source>
        <dbReference type="Google" id="ProtNLM"/>
    </source>
</evidence>
<reference evidence="2 3" key="1">
    <citation type="journal article" date="2018" name="BMC Genomics">
        <title>The genome of Naegleria lovaniensis, the basis for a comparative approach to unravel pathogenicity factors of the human pathogenic amoeba N. fowleri.</title>
        <authorList>
            <person name="Liechti N."/>
            <person name="Schurch N."/>
            <person name="Bruggmann R."/>
            <person name="Wittwer M."/>
        </authorList>
    </citation>
    <scope>NUCLEOTIDE SEQUENCE [LARGE SCALE GENOMIC DNA]</scope>
    <source>
        <strain evidence="2 3">ATCC 30569</strain>
    </source>
</reference>
<dbReference type="PANTHER" id="PTHR28532:SF1">
    <property type="entry name" value="ORAL CANCER OVEREXPRESSED 1"/>
    <property type="match status" value="1"/>
</dbReference>
<accession>A0AA88GQH6</accession>
<comment type="caution">
    <text evidence="2">The sequence shown here is derived from an EMBL/GenBank/DDBJ whole genome shotgun (WGS) entry which is preliminary data.</text>
</comment>
<dbReference type="RefSeq" id="XP_044547982.1">
    <property type="nucleotide sequence ID" value="XM_044695263.1"/>
</dbReference>
<keyword evidence="1" id="KW-0175">Coiled coil</keyword>
<keyword evidence="3" id="KW-1185">Reference proteome</keyword>
<name>A0AA88GQH6_NAELO</name>
<proteinExistence type="predicted"/>
<dbReference type="InterPro" id="IPR052436">
    <property type="entry name" value="LTO1_adapter"/>
</dbReference>